<keyword evidence="2" id="KW-1185">Reference proteome</keyword>
<evidence type="ECO:0000313" key="1">
    <source>
        <dbReference type="EMBL" id="KAF4954303.1"/>
    </source>
</evidence>
<proteinExistence type="predicted"/>
<organism evidence="1 2">
    <name type="scientific">Fusarium sarcochroum</name>
    <dbReference type="NCBI Taxonomy" id="1208366"/>
    <lineage>
        <taxon>Eukaryota</taxon>
        <taxon>Fungi</taxon>
        <taxon>Dikarya</taxon>
        <taxon>Ascomycota</taxon>
        <taxon>Pezizomycotina</taxon>
        <taxon>Sordariomycetes</taxon>
        <taxon>Hypocreomycetidae</taxon>
        <taxon>Hypocreales</taxon>
        <taxon>Nectriaceae</taxon>
        <taxon>Fusarium</taxon>
        <taxon>Fusarium lateritium species complex</taxon>
    </lineage>
</organism>
<dbReference type="Proteomes" id="UP000622797">
    <property type="component" value="Unassembled WGS sequence"/>
</dbReference>
<gene>
    <name evidence="1" type="ORF">FSARC_12167</name>
</gene>
<accession>A0A8H4WXD1</accession>
<comment type="caution">
    <text evidence="1">The sequence shown here is derived from an EMBL/GenBank/DDBJ whole genome shotgun (WGS) entry which is preliminary data.</text>
</comment>
<sequence>MENHQSFADQVSEITENIVELMVMADSRGPIPGWPLPSMIQALRSSFHDWIQSSGAFLPPLSPHSIEYRFREDQYRCSMIREDLLTLNRQVLALLVHYDERPDVQEPAAVQGIAMQVGQSLGRLSNWTDQSISISLPIPMAINQFSTIQGLQDAMNARVTPDPPRFVTSNDTVVIGPLARNIHKAFDRILVHPNMKPEECNGSPFIDLIGNQKQLFRYWVDNYTSVPAGTLLPCPRHLQLHLRSIFQIIKAPVCLEDILGAVDDFCTNMDAYGLKLPSAQRKCMYKAEYISVLIKDMYINGESLAFFARASS</sequence>
<dbReference type="AlphaFoldDB" id="A0A8H4WXD1"/>
<name>A0A8H4WXD1_9HYPO</name>
<reference evidence="1" key="2">
    <citation type="submission" date="2020-05" db="EMBL/GenBank/DDBJ databases">
        <authorList>
            <person name="Kim H.-S."/>
            <person name="Proctor R.H."/>
            <person name="Brown D.W."/>
        </authorList>
    </citation>
    <scope>NUCLEOTIDE SEQUENCE</scope>
    <source>
        <strain evidence="1">NRRL 20472</strain>
    </source>
</reference>
<protein>
    <submittedName>
        <fullName evidence="1">Uncharacterized protein</fullName>
    </submittedName>
</protein>
<dbReference type="OrthoDB" id="10465590at2759"/>
<reference evidence="1" key="1">
    <citation type="journal article" date="2020" name="BMC Genomics">
        <title>Correction to: Identification and distribution of gene clusters required for synthesis of sphingolipid metabolism inhibitors in diverse species of the filamentous fungus Fusarium.</title>
        <authorList>
            <person name="Kim H.S."/>
            <person name="Lohmar J.M."/>
            <person name="Busman M."/>
            <person name="Brown D.W."/>
            <person name="Naumann T.A."/>
            <person name="Divon H.H."/>
            <person name="Lysoe E."/>
            <person name="Uhlig S."/>
            <person name="Proctor R.H."/>
        </authorList>
    </citation>
    <scope>NUCLEOTIDE SEQUENCE</scope>
    <source>
        <strain evidence="1">NRRL 20472</strain>
    </source>
</reference>
<evidence type="ECO:0000313" key="2">
    <source>
        <dbReference type="Proteomes" id="UP000622797"/>
    </source>
</evidence>
<dbReference type="EMBL" id="JABEXW010000817">
    <property type="protein sequence ID" value="KAF4954303.1"/>
    <property type="molecule type" value="Genomic_DNA"/>
</dbReference>